<feature type="coiled-coil region" evidence="1">
    <location>
        <begin position="5"/>
        <end position="32"/>
    </location>
</feature>
<keyword evidence="6" id="KW-1185">Reference proteome</keyword>
<organism evidence="3 6">
    <name type="scientific">Cuscuta epithymum</name>
    <dbReference type="NCBI Taxonomy" id="186058"/>
    <lineage>
        <taxon>Eukaryota</taxon>
        <taxon>Viridiplantae</taxon>
        <taxon>Streptophyta</taxon>
        <taxon>Embryophyta</taxon>
        <taxon>Tracheophyta</taxon>
        <taxon>Spermatophyta</taxon>
        <taxon>Magnoliopsida</taxon>
        <taxon>eudicotyledons</taxon>
        <taxon>Gunneridae</taxon>
        <taxon>Pentapetalae</taxon>
        <taxon>asterids</taxon>
        <taxon>lamiids</taxon>
        <taxon>Solanales</taxon>
        <taxon>Convolvulaceae</taxon>
        <taxon>Cuscuteae</taxon>
        <taxon>Cuscuta</taxon>
        <taxon>Cuscuta subgen. Cuscuta</taxon>
    </lineage>
</organism>
<sequence length="234" mass="27649">MVWTRTKMDIRMNELEEKVDRNQQQTTEMLAEMQATLLARLDARAQDRSRSRSKASTASHRTLHNHQSRHSRKSTHSGDSGENSDYEPTHHHQHHHRERQSQHELKSVSSNDSEGNNHYSPPHHHHHRHREYSHHHHHRTGRKIDLPLFNGEDAYGWLIRIDRYFRLNHIEEDDKVNVAVVAMEDKALSWFQGWENQTRERNWGTLKAALTRRFQPELVQNPLGPLLGLKQEGN</sequence>
<reference evidence="3" key="1">
    <citation type="submission" date="2022-07" db="EMBL/GenBank/DDBJ databases">
        <authorList>
            <person name="Macas J."/>
            <person name="Novak P."/>
            <person name="Neumann P."/>
        </authorList>
    </citation>
    <scope>NUCLEOTIDE SEQUENCE</scope>
</reference>
<dbReference type="EMBL" id="CAMAPF010000106">
    <property type="protein sequence ID" value="CAH9099693.1"/>
    <property type="molecule type" value="Genomic_DNA"/>
</dbReference>
<evidence type="ECO:0000313" key="3">
    <source>
        <dbReference type="EMBL" id="CAH9099683.1"/>
    </source>
</evidence>
<proteinExistence type="predicted"/>
<accession>A0AAV0DIT1</accession>
<evidence type="ECO:0000256" key="2">
    <source>
        <dbReference type="SAM" id="MobiDB-lite"/>
    </source>
</evidence>
<feature type="region of interest" description="Disordered" evidence="2">
    <location>
        <begin position="43"/>
        <end position="138"/>
    </location>
</feature>
<comment type="caution">
    <text evidence="3">The sequence shown here is derived from an EMBL/GenBank/DDBJ whole genome shotgun (WGS) entry which is preliminary data.</text>
</comment>
<name>A0AAV0DIT1_9ASTE</name>
<keyword evidence="1" id="KW-0175">Coiled coil</keyword>
<feature type="compositionally biased region" description="Polar residues" evidence="2">
    <location>
        <begin position="107"/>
        <end position="117"/>
    </location>
</feature>
<dbReference type="EMBL" id="CAMAPF010000106">
    <property type="protein sequence ID" value="CAH9099683.1"/>
    <property type="molecule type" value="Genomic_DNA"/>
</dbReference>
<dbReference type="EMBL" id="CAMAPF010000106">
    <property type="protein sequence ID" value="CAH9099689.1"/>
    <property type="molecule type" value="Genomic_DNA"/>
</dbReference>
<evidence type="ECO:0000313" key="5">
    <source>
        <dbReference type="EMBL" id="CAH9099693.1"/>
    </source>
</evidence>
<dbReference type="AlphaFoldDB" id="A0AAV0DIT1"/>
<gene>
    <name evidence="3" type="ORF">CEPIT_LOCUS15051</name>
    <name evidence="4" type="ORF">CEPIT_LOCUS15054</name>
    <name evidence="5" type="ORF">CEPIT_LOCUS15056</name>
</gene>
<protein>
    <recommendedName>
        <fullName evidence="7">Retrotransposon gag domain-containing protein</fullName>
    </recommendedName>
</protein>
<dbReference type="Proteomes" id="UP001152523">
    <property type="component" value="Unassembled WGS sequence"/>
</dbReference>
<feature type="compositionally biased region" description="Basic residues" evidence="2">
    <location>
        <begin position="61"/>
        <end position="75"/>
    </location>
</feature>
<evidence type="ECO:0000256" key="1">
    <source>
        <dbReference type="SAM" id="Coils"/>
    </source>
</evidence>
<feature type="compositionally biased region" description="Basic residues" evidence="2">
    <location>
        <begin position="121"/>
        <end position="138"/>
    </location>
</feature>
<evidence type="ECO:0000313" key="6">
    <source>
        <dbReference type="Proteomes" id="UP001152523"/>
    </source>
</evidence>
<evidence type="ECO:0008006" key="7">
    <source>
        <dbReference type="Google" id="ProtNLM"/>
    </source>
</evidence>
<evidence type="ECO:0000313" key="4">
    <source>
        <dbReference type="EMBL" id="CAH9099689.1"/>
    </source>
</evidence>